<organism evidence="1 2">
    <name type="scientific">Auriscalpium vulgare</name>
    <dbReference type="NCBI Taxonomy" id="40419"/>
    <lineage>
        <taxon>Eukaryota</taxon>
        <taxon>Fungi</taxon>
        <taxon>Dikarya</taxon>
        <taxon>Basidiomycota</taxon>
        <taxon>Agaricomycotina</taxon>
        <taxon>Agaricomycetes</taxon>
        <taxon>Russulales</taxon>
        <taxon>Auriscalpiaceae</taxon>
        <taxon>Auriscalpium</taxon>
    </lineage>
</organism>
<dbReference type="EMBL" id="MU275840">
    <property type="protein sequence ID" value="KAI0053469.1"/>
    <property type="molecule type" value="Genomic_DNA"/>
</dbReference>
<dbReference type="Proteomes" id="UP000814033">
    <property type="component" value="Unassembled WGS sequence"/>
</dbReference>
<accession>A0ACB8SA47</accession>
<reference evidence="1" key="2">
    <citation type="journal article" date="2022" name="New Phytol.">
        <title>Evolutionary transition to the ectomycorrhizal habit in the genomes of a hyperdiverse lineage of mushroom-forming fungi.</title>
        <authorList>
            <person name="Looney B."/>
            <person name="Miyauchi S."/>
            <person name="Morin E."/>
            <person name="Drula E."/>
            <person name="Courty P.E."/>
            <person name="Kohler A."/>
            <person name="Kuo A."/>
            <person name="LaButti K."/>
            <person name="Pangilinan J."/>
            <person name="Lipzen A."/>
            <person name="Riley R."/>
            <person name="Andreopoulos W."/>
            <person name="He G."/>
            <person name="Johnson J."/>
            <person name="Nolan M."/>
            <person name="Tritt A."/>
            <person name="Barry K.W."/>
            <person name="Grigoriev I.V."/>
            <person name="Nagy L.G."/>
            <person name="Hibbett D."/>
            <person name="Henrissat B."/>
            <person name="Matheny P.B."/>
            <person name="Labbe J."/>
            <person name="Martin F.M."/>
        </authorList>
    </citation>
    <scope>NUCLEOTIDE SEQUENCE</scope>
    <source>
        <strain evidence="1">FP105234-sp</strain>
    </source>
</reference>
<proteinExistence type="predicted"/>
<protein>
    <submittedName>
        <fullName evidence="1">Uncharacterized protein</fullName>
    </submittedName>
</protein>
<comment type="caution">
    <text evidence="1">The sequence shown here is derived from an EMBL/GenBank/DDBJ whole genome shotgun (WGS) entry which is preliminary data.</text>
</comment>
<evidence type="ECO:0000313" key="1">
    <source>
        <dbReference type="EMBL" id="KAI0053469.1"/>
    </source>
</evidence>
<name>A0ACB8SA47_9AGAM</name>
<reference evidence="1" key="1">
    <citation type="submission" date="2021-02" db="EMBL/GenBank/DDBJ databases">
        <authorList>
            <consortium name="DOE Joint Genome Institute"/>
            <person name="Ahrendt S."/>
            <person name="Looney B.P."/>
            <person name="Miyauchi S."/>
            <person name="Morin E."/>
            <person name="Drula E."/>
            <person name="Courty P.E."/>
            <person name="Chicoki N."/>
            <person name="Fauchery L."/>
            <person name="Kohler A."/>
            <person name="Kuo A."/>
            <person name="Labutti K."/>
            <person name="Pangilinan J."/>
            <person name="Lipzen A."/>
            <person name="Riley R."/>
            <person name="Andreopoulos W."/>
            <person name="He G."/>
            <person name="Johnson J."/>
            <person name="Barry K.W."/>
            <person name="Grigoriev I.V."/>
            <person name="Nagy L."/>
            <person name="Hibbett D."/>
            <person name="Henrissat B."/>
            <person name="Matheny P.B."/>
            <person name="Labbe J."/>
            <person name="Martin F."/>
        </authorList>
    </citation>
    <scope>NUCLEOTIDE SEQUENCE</scope>
    <source>
        <strain evidence="1">FP105234-sp</strain>
    </source>
</reference>
<evidence type="ECO:0000313" key="2">
    <source>
        <dbReference type="Proteomes" id="UP000814033"/>
    </source>
</evidence>
<gene>
    <name evidence="1" type="ORF">FA95DRAFT_1552524</name>
</gene>
<sequence length="382" mass="43462">MTDTNHSNLTLAPRLPPELWFLIFRHATDALWSTSHVYRPFQARFASGDVCDAALHVKHAIVRVCKQWRALGADVFYEDIRAGPGLPALIQTLDQQHPENIPRRWVRRVVLPYTHSDTPTWRPTPAVQLMELCADIDVLVRPPLPSGHPYVLRFDFPTTTPTFARLRRIDWWQHNDAARTDGINALDDVLRHAPHVEHLVLGGDFHLTALRQQRLVLPRLHTVHMRRVNALGVRQLCMWTLPALAHLVVETPLPPQEACEAVWEKYGPQLQVVELGAAGDQLAAVLAACPAVVELNYHARATCLPRGVGHDTLQRVGLFVEEREDMWRDVEEHLSGYPKDDFPALTQFVLYGRDWACILANPRFREMEESLKMVGRSIVLEA</sequence>
<keyword evidence="2" id="KW-1185">Reference proteome</keyword>